<dbReference type="PANTHER" id="PTHR35891">
    <property type="entry name" value="THIOL:DISULFIDE INTERCHANGE PROTEIN DSBA"/>
    <property type="match status" value="1"/>
</dbReference>
<accession>A0A4R2I9Z5</accession>
<evidence type="ECO:0000256" key="5">
    <source>
        <dbReference type="ARBA" id="ARBA00023157"/>
    </source>
</evidence>
<name>A0A4R2I9Z5_9GAMM</name>
<feature type="signal peptide" evidence="9">
    <location>
        <begin position="1"/>
        <end position="24"/>
    </location>
</feature>
<dbReference type="PIRSF" id="PIRSF001488">
    <property type="entry name" value="Tdi_protein"/>
    <property type="match status" value="1"/>
</dbReference>
<dbReference type="EMBL" id="SLWQ01000003">
    <property type="protein sequence ID" value="TCO41264.1"/>
    <property type="molecule type" value="Genomic_DNA"/>
</dbReference>
<evidence type="ECO:0000256" key="1">
    <source>
        <dbReference type="ARBA" id="ARBA00004418"/>
    </source>
</evidence>
<evidence type="ECO:0000313" key="12">
    <source>
        <dbReference type="Proteomes" id="UP000294862"/>
    </source>
</evidence>
<keyword evidence="5 7" id="KW-1015">Disulfide bond</keyword>
<dbReference type="PANTHER" id="PTHR35891:SF2">
    <property type="entry name" value="THIOL:DISULFIDE INTERCHANGE PROTEIN DSBA"/>
    <property type="match status" value="1"/>
</dbReference>
<dbReference type="InterPro" id="IPR036249">
    <property type="entry name" value="Thioredoxin-like_sf"/>
</dbReference>
<sequence length="227" mass="24666">MLKGLFQTASVLLLGAAFATAAHADDAFEAGKHYFLVEPPQATASDKPEVVEVFSYACPACNMFQPTMRKLKAELPAGTELLYLPAGFRPDEDWPVFQRAFYTAQALGILEQTHDATFDFVWKDDGPLRISDASTHKPKNPMPSIEDVAKAYAKFGVKPDEFTATANSFAINTKVKRADAMLKAYGVDSTPTLVVDGKYRLTVASAGGVDKVLPLIKFLIEKDGAAK</sequence>
<dbReference type="InterPro" id="IPR050824">
    <property type="entry name" value="Thiol_disulfide_DsbA"/>
</dbReference>
<evidence type="ECO:0000256" key="7">
    <source>
        <dbReference type="PIRNR" id="PIRNR001488"/>
    </source>
</evidence>
<dbReference type="InterPro" id="IPR001853">
    <property type="entry name" value="DSBA-like_thioredoxin_dom"/>
</dbReference>
<evidence type="ECO:0000256" key="6">
    <source>
        <dbReference type="ARBA" id="ARBA00023284"/>
    </source>
</evidence>
<dbReference type="AlphaFoldDB" id="A0A4R2I9Z5"/>
<evidence type="ECO:0000256" key="9">
    <source>
        <dbReference type="SAM" id="SignalP"/>
    </source>
</evidence>
<dbReference type="InterPro" id="IPR013766">
    <property type="entry name" value="Thioredoxin_domain"/>
</dbReference>
<keyword evidence="4 7" id="KW-0574">Periplasm</keyword>
<feature type="domain" description="Thioredoxin" evidence="10">
    <location>
        <begin position="12"/>
        <end position="154"/>
    </location>
</feature>
<keyword evidence="3 9" id="KW-0732">Signal</keyword>
<proteinExistence type="inferred from homology"/>
<dbReference type="Proteomes" id="UP000294862">
    <property type="component" value="Unassembled WGS sequence"/>
</dbReference>
<dbReference type="GO" id="GO:0016491">
    <property type="term" value="F:oxidoreductase activity"/>
    <property type="evidence" value="ECO:0007669"/>
    <property type="project" value="InterPro"/>
</dbReference>
<gene>
    <name evidence="11" type="ORF">EV148_103184</name>
</gene>
<evidence type="ECO:0000256" key="8">
    <source>
        <dbReference type="PIRSR" id="PIRSR001488-1"/>
    </source>
</evidence>
<dbReference type="Gene3D" id="3.40.30.10">
    <property type="entry name" value="Glutaredoxin"/>
    <property type="match status" value="1"/>
</dbReference>
<keyword evidence="12" id="KW-1185">Reference proteome</keyword>
<feature type="disulfide bond" description="Redox-active" evidence="8">
    <location>
        <begin position="58"/>
        <end position="61"/>
    </location>
</feature>
<evidence type="ECO:0000259" key="10">
    <source>
        <dbReference type="PROSITE" id="PS51352"/>
    </source>
</evidence>
<dbReference type="OrthoDB" id="9784896at2"/>
<keyword evidence="6" id="KW-0676">Redox-active center</keyword>
<dbReference type="Pfam" id="PF01323">
    <property type="entry name" value="DSBA"/>
    <property type="match status" value="1"/>
</dbReference>
<evidence type="ECO:0000313" key="11">
    <source>
        <dbReference type="EMBL" id="TCO41264.1"/>
    </source>
</evidence>
<feature type="chain" id="PRO_5020531308" description="Thiol:disulfide interchange protein" evidence="9">
    <location>
        <begin position="25"/>
        <end position="227"/>
    </location>
</feature>
<evidence type="ECO:0000256" key="3">
    <source>
        <dbReference type="ARBA" id="ARBA00022729"/>
    </source>
</evidence>
<dbReference type="RefSeq" id="WP_131996076.1">
    <property type="nucleotide sequence ID" value="NZ_JACGXM010000004.1"/>
</dbReference>
<comment type="caution">
    <text evidence="11">The sequence shown here is derived from an EMBL/GenBank/DDBJ whole genome shotgun (WGS) entry which is preliminary data.</text>
</comment>
<dbReference type="CDD" id="cd03019">
    <property type="entry name" value="DsbA_DsbA"/>
    <property type="match status" value="1"/>
</dbReference>
<evidence type="ECO:0000256" key="4">
    <source>
        <dbReference type="ARBA" id="ARBA00022764"/>
    </source>
</evidence>
<dbReference type="GO" id="GO:0042597">
    <property type="term" value="C:periplasmic space"/>
    <property type="evidence" value="ECO:0007669"/>
    <property type="project" value="UniProtKB-SubCell"/>
</dbReference>
<dbReference type="SUPFAM" id="SSF52833">
    <property type="entry name" value="Thioredoxin-like"/>
    <property type="match status" value="1"/>
</dbReference>
<dbReference type="PROSITE" id="PS51352">
    <property type="entry name" value="THIOREDOXIN_2"/>
    <property type="match status" value="1"/>
</dbReference>
<protein>
    <recommendedName>
        <fullName evidence="7">Thiol:disulfide interchange protein</fullName>
    </recommendedName>
</protein>
<evidence type="ECO:0000256" key="2">
    <source>
        <dbReference type="ARBA" id="ARBA00005791"/>
    </source>
</evidence>
<comment type="subcellular location">
    <subcellularLocation>
        <location evidence="1 7">Periplasm</location>
    </subcellularLocation>
</comment>
<comment type="similarity">
    <text evidence="2">Belongs to the thioredoxin family. DsbA subfamily.</text>
</comment>
<reference evidence="11 12" key="1">
    <citation type="journal article" date="2015" name="Stand. Genomic Sci.">
        <title>Genomic Encyclopedia of Bacterial and Archaeal Type Strains, Phase III: the genomes of soil and plant-associated and newly described type strains.</title>
        <authorList>
            <person name="Whitman W.B."/>
            <person name="Woyke T."/>
            <person name="Klenk H.P."/>
            <person name="Zhou Y."/>
            <person name="Lilburn T.G."/>
            <person name="Beck B.J."/>
            <person name="De Vos P."/>
            <person name="Vandamme P."/>
            <person name="Eisen J.A."/>
            <person name="Garrity G."/>
            <person name="Hugenholtz P."/>
            <person name="Kyrpides N.C."/>
        </authorList>
    </citation>
    <scope>NUCLEOTIDE SEQUENCE [LARGE SCALE GENOMIC DNA]</scope>
    <source>
        <strain evidence="11 12">A3</strain>
    </source>
</reference>
<organism evidence="11 12">
    <name type="scientific">Dokdonella fugitiva</name>
    <dbReference type="NCBI Taxonomy" id="328517"/>
    <lineage>
        <taxon>Bacteria</taxon>
        <taxon>Pseudomonadati</taxon>
        <taxon>Pseudomonadota</taxon>
        <taxon>Gammaproteobacteria</taxon>
        <taxon>Lysobacterales</taxon>
        <taxon>Rhodanobacteraceae</taxon>
        <taxon>Dokdonella</taxon>
    </lineage>
</organism>
<dbReference type="InterPro" id="IPR023205">
    <property type="entry name" value="DsbA/DsbL"/>
</dbReference>